<reference evidence="2 3" key="1">
    <citation type="submission" date="2019-07" db="EMBL/GenBank/DDBJ databases">
        <title>Cryptosporangium phraense sp. nov., isolated from plant litter.</title>
        <authorList>
            <person name="Suriyachadkun C."/>
        </authorList>
    </citation>
    <scope>NUCLEOTIDE SEQUENCE [LARGE SCALE GENOMIC DNA]</scope>
    <source>
        <strain evidence="2 3">A-T 5661</strain>
    </source>
</reference>
<keyword evidence="3" id="KW-1185">Reference proteome</keyword>
<dbReference type="RefSeq" id="WP_142702995.1">
    <property type="nucleotide sequence ID" value="NZ_VIRS01000002.1"/>
</dbReference>
<dbReference type="EMBL" id="VIRS01000002">
    <property type="protein sequence ID" value="TQS46476.1"/>
    <property type="molecule type" value="Genomic_DNA"/>
</dbReference>
<feature type="transmembrane region" description="Helical" evidence="1">
    <location>
        <begin position="89"/>
        <end position="108"/>
    </location>
</feature>
<keyword evidence="1" id="KW-1133">Transmembrane helix</keyword>
<keyword evidence="1" id="KW-0812">Transmembrane</keyword>
<gene>
    <name evidence="2" type="ORF">FL583_03565</name>
</gene>
<organism evidence="2 3">
    <name type="scientific">Cryptosporangium phraense</name>
    <dbReference type="NCBI Taxonomy" id="2593070"/>
    <lineage>
        <taxon>Bacteria</taxon>
        <taxon>Bacillati</taxon>
        <taxon>Actinomycetota</taxon>
        <taxon>Actinomycetes</taxon>
        <taxon>Cryptosporangiales</taxon>
        <taxon>Cryptosporangiaceae</taxon>
        <taxon>Cryptosporangium</taxon>
    </lineage>
</organism>
<dbReference type="OrthoDB" id="5193238at2"/>
<dbReference type="Proteomes" id="UP000317982">
    <property type="component" value="Unassembled WGS sequence"/>
</dbReference>
<comment type="caution">
    <text evidence="2">The sequence shown here is derived from an EMBL/GenBank/DDBJ whole genome shotgun (WGS) entry which is preliminary data.</text>
</comment>
<sequence>MQTAPMAVLRRPGTLLLLIVGADSLAYYASDTRDSVVALVCYLLQMFLVYRIWRGANLVPVVLLVSISGYEAYCVKQVLDAGTAPDHPLWVFVHCLAIMTTVFVLISGPVRGRIGPLRGTRSVE</sequence>
<accession>A0A545AYR5</accession>
<feature type="transmembrane region" description="Helical" evidence="1">
    <location>
        <begin position="12"/>
        <end position="29"/>
    </location>
</feature>
<dbReference type="AlphaFoldDB" id="A0A545AYR5"/>
<evidence type="ECO:0000313" key="2">
    <source>
        <dbReference type="EMBL" id="TQS46476.1"/>
    </source>
</evidence>
<feature type="transmembrane region" description="Helical" evidence="1">
    <location>
        <begin position="36"/>
        <end position="53"/>
    </location>
</feature>
<dbReference type="InParanoid" id="A0A545AYR5"/>
<keyword evidence="1" id="KW-0472">Membrane</keyword>
<name>A0A545AYR5_9ACTN</name>
<protein>
    <submittedName>
        <fullName evidence="2">Uncharacterized protein</fullName>
    </submittedName>
</protein>
<evidence type="ECO:0000256" key="1">
    <source>
        <dbReference type="SAM" id="Phobius"/>
    </source>
</evidence>
<evidence type="ECO:0000313" key="3">
    <source>
        <dbReference type="Proteomes" id="UP000317982"/>
    </source>
</evidence>
<proteinExistence type="predicted"/>